<comment type="cofactor">
    <cofactor evidence="13 16">
        <name>Zn(2+)</name>
        <dbReference type="ChEBI" id="CHEBI:29105"/>
    </cofactor>
    <text evidence="13 16">Binds 1 zinc ion.</text>
</comment>
<feature type="binding site" evidence="15">
    <location>
        <position position="169"/>
    </location>
    <ligand>
        <name>NADP(+)</name>
        <dbReference type="ChEBI" id="CHEBI:58349"/>
    </ligand>
</feature>
<feature type="binding site" evidence="15">
    <location>
        <begin position="303"/>
        <end position="309"/>
    </location>
    <ligand>
        <name>NADP(+)</name>
        <dbReference type="ChEBI" id="CHEBI:58349"/>
    </ligand>
</feature>
<dbReference type="GO" id="GO:0009231">
    <property type="term" value="P:riboflavin biosynthetic process"/>
    <property type="evidence" value="ECO:0007669"/>
    <property type="project" value="UniProtKB-UniPathway"/>
</dbReference>
<dbReference type="STRING" id="247633.GP2143_12531"/>
<accession>A0Y7H6</accession>
<dbReference type="EC" id="3.5.4.26" evidence="13"/>
<keyword evidence="12" id="KW-0511">Multifunctional enzyme</keyword>
<feature type="binding site" evidence="15">
    <location>
        <position position="195"/>
    </location>
    <ligand>
        <name>NADP(+)</name>
        <dbReference type="ChEBI" id="CHEBI:58349"/>
    </ligand>
</feature>
<evidence type="ECO:0000259" key="17">
    <source>
        <dbReference type="PROSITE" id="PS51747"/>
    </source>
</evidence>
<evidence type="ECO:0000256" key="15">
    <source>
        <dbReference type="PIRSR" id="PIRSR006769-2"/>
    </source>
</evidence>
<evidence type="ECO:0000256" key="4">
    <source>
        <dbReference type="ARBA" id="ARBA00005259"/>
    </source>
</evidence>
<dbReference type="OrthoDB" id="9800865at2"/>
<dbReference type="GO" id="GO:0050661">
    <property type="term" value="F:NADP binding"/>
    <property type="evidence" value="ECO:0007669"/>
    <property type="project" value="InterPro"/>
</dbReference>
<evidence type="ECO:0000256" key="10">
    <source>
        <dbReference type="ARBA" id="ARBA00022857"/>
    </source>
</evidence>
<dbReference type="InterPro" id="IPR024072">
    <property type="entry name" value="DHFR-like_dom_sf"/>
</dbReference>
<evidence type="ECO:0000256" key="16">
    <source>
        <dbReference type="PIRSR" id="PIRSR006769-3"/>
    </source>
</evidence>
<dbReference type="EC" id="1.1.1.193" evidence="13"/>
<protein>
    <recommendedName>
        <fullName evidence="13">Riboflavin biosynthesis protein RibD</fullName>
    </recommendedName>
    <domain>
        <recommendedName>
            <fullName evidence="13">Diaminohydroxyphosphoribosylaminopyrimidine deaminase</fullName>
            <shortName evidence="13">DRAP deaminase</shortName>
            <ecNumber evidence="13">3.5.4.26</ecNumber>
        </recommendedName>
        <alternativeName>
            <fullName evidence="13">Riboflavin-specific deaminase</fullName>
        </alternativeName>
    </domain>
    <domain>
        <recommendedName>
            <fullName evidence="13">5-amino-6-(5-phosphoribosylamino)uracil reductase</fullName>
            <ecNumber evidence="13">1.1.1.193</ecNumber>
        </recommendedName>
        <alternativeName>
            <fullName evidence="13">HTP reductase</fullName>
        </alternativeName>
    </domain>
</protein>
<dbReference type="NCBIfam" id="TIGR00326">
    <property type="entry name" value="eubact_ribD"/>
    <property type="match status" value="1"/>
</dbReference>
<evidence type="ECO:0000256" key="8">
    <source>
        <dbReference type="ARBA" id="ARBA00022801"/>
    </source>
</evidence>
<sequence>MNDADYMQLAIDLAEKGLYTASPNPRVGCIIVRNGQIIGRGYHVRTGQAHAEVNAIADAGNVEDATVYVTLEPCSHTGRTPPCSDALITANVARVVVAMADPNPLVAGSGIAKLEQAGIVVELGLLASQARQLNPGYIKRMELGLPWVRVKLAMSLDGRTAMASGESQWITGKRARSDVQQLRARSCVVMSGVNTIIADDASLTVRADELGLEAGLAKEAAEQQPVRVVLDSNLRLPTTAKILSQPGRLIIMTAVENSVAEQALVAMGAEVVHCGNKNGQVDLDNVLQFLAEMSVNEILVEAGATLSGALAEAGLVDHYTVYMAPTLLGNTARPLLQLPLATMAEQQRLQIDSIEPIGEDWRIDSRPVRK</sequence>
<dbReference type="SUPFAM" id="SSF53597">
    <property type="entry name" value="Dihydrofolate reductase-like"/>
    <property type="match status" value="1"/>
</dbReference>
<evidence type="ECO:0000256" key="9">
    <source>
        <dbReference type="ARBA" id="ARBA00022833"/>
    </source>
</evidence>
<keyword evidence="19" id="KW-1185">Reference proteome</keyword>
<dbReference type="Gene3D" id="3.40.430.10">
    <property type="entry name" value="Dihydrofolate Reductase, subunit A"/>
    <property type="match status" value="1"/>
</dbReference>
<dbReference type="Pfam" id="PF01872">
    <property type="entry name" value="RibD_C"/>
    <property type="match status" value="1"/>
</dbReference>
<proteinExistence type="inferred from homology"/>
<evidence type="ECO:0000256" key="13">
    <source>
        <dbReference type="PIRNR" id="PIRNR006769"/>
    </source>
</evidence>
<name>A0Y7H6_9GAMM</name>
<evidence type="ECO:0000256" key="5">
    <source>
        <dbReference type="ARBA" id="ARBA00007417"/>
    </source>
</evidence>
<feature type="domain" description="CMP/dCMP-type deaminase" evidence="17">
    <location>
        <begin position="1"/>
        <end position="122"/>
    </location>
</feature>
<organism evidence="18 19">
    <name type="scientific">marine gamma proteobacterium HTCC2143</name>
    <dbReference type="NCBI Taxonomy" id="247633"/>
    <lineage>
        <taxon>Bacteria</taxon>
        <taxon>Pseudomonadati</taxon>
        <taxon>Pseudomonadota</taxon>
        <taxon>Gammaproteobacteria</taxon>
        <taxon>Cellvibrionales</taxon>
        <taxon>Spongiibacteraceae</taxon>
        <taxon>BD1-7 clade</taxon>
    </lineage>
</organism>
<dbReference type="InterPro" id="IPR011549">
    <property type="entry name" value="RibD_C"/>
</dbReference>
<dbReference type="AlphaFoldDB" id="A0Y7H6"/>
<feature type="binding site" evidence="15">
    <location>
        <position position="206"/>
    </location>
    <ligand>
        <name>substrate</name>
    </ligand>
</feature>
<dbReference type="GO" id="GO:0008703">
    <property type="term" value="F:5-amino-6-(5-phosphoribosylamino)uracil reductase activity"/>
    <property type="evidence" value="ECO:0007669"/>
    <property type="project" value="UniProtKB-EC"/>
</dbReference>
<dbReference type="InterPro" id="IPR002125">
    <property type="entry name" value="CMP_dCMP_dom"/>
</dbReference>
<dbReference type="PROSITE" id="PS51747">
    <property type="entry name" value="CYT_DCMP_DEAMINASES_2"/>
    <property type="match status" value="1"/>
</dbReference>
<evidence type="ECO:0000256" key="7">
    <source>
        <dbReference type="ARBA" id="ARBA00022723"/>
    </source>
</evidence>
<feature type="binding site" evidence="16">
    <location>
        <position position="74"/>
    </location>
    <ligand>
        <name>Zn(2+)</name>
        <dbReference type="ChEBI" id="CHEBI:29105"/>
        <note>catalytic</note>
    </ligand>
</feature>
<evidence type="ECO:0000256" key="3">
    <source>
        <dbReference type="ARBA" id="ARBA00004910"/>
    </source>
</evidence>
<dbReference type="SUPFAM" id="SSF53927">
    <property type="entry name" value="Cytidine deaminase-like"/>
    <property type="match status" value="1"/>
</dbReference>
<evidence type="ECO:0000313" key="19">
    <source>
        <dbReference type="Proteomes" id="UP000004931"/>
    </source>
</evidence>
<comment type="caution">
    <text evidence="18">The sequence shown here is derived from an EMBL/GenBank/DDBJ whole genome shotgun (WGS) entry which is preliminary data.</text>
</comment>
<feature type="binding site" evidence="15">
    <location>
        <position position="167"/>
    </location>
    <ligand>
        <name>substrate</name>
    </ligand>
</feature>
<evidence type="ECO:0000256" key="2">
    <source>
        <dbReference type="ARBA" id="ARBA00004882"/>
    </source>
</evidence>
<dbReference type="GO" id="GO:0008835">
    <property type="term" value="F:diaminohydroxyphosphoribosylaminopyrimidine deaminase activity"/>
    <property type="evidence" value="ECO:0007669"/>
    <property type="project" value="UniProtKB-EC"/>
</dbReference>
<gene>
    <name evidence="18" type="ORF">GP2143_12531</name>
</gene>
<feature type="binding site" evidence="16">
    <location>
        <position position="50"/>
    </location>
    <ligand>
        <name>Zn(2+)</name>
        <dbReference type="ChEBI" id="CHEBI:29105"/>
        <note>catalytic</note>
    </ligand>
</feature>
<keyword evidence="10 13" id="KW-0521">NADP</keyword>
<feature type="binding site" evidence="15">
    <location>
        <position position="183"/>
    </location>
    <ligand>
        <name>substrate</name>
    </ligand>
</feature>
<dbReference type="UniPathway" id="UPA00275">
    <property type="reaction ID" value="UER00401"/>
</dbReference>
<dbReference type="NCBIfam" id="TIGR00227">
    <property type="entry name" value="ribD_Cterm"/>
    <property type="match status" value="1"/>
</dbReference>
<evidence type="ECO:0000256" key="11">
    <source>
        <dbReference type="ARBA" id="ARBA00023002"/>
    </source>
</evidence>
<dbReference type="InterPro" id="IPR002734">
    <property type="entry name" value="RibDG_C"/>
</dbReference>
<evidence type="ECO:0000256" key="1">
    <source>
        <dbReference type="ARBA" id="ARBA00002151"/>
    </source>
</evidence>
<keyword evidence="9 13" id="KW-0862">Zinc</keyword>
<comment type="catalytic activity">
    <reaction evidence="13">
        <text>5-amino-6-(5-phospho-D-ribitylamino)uracil + NADP(+) = 5-amino-6-(5-phospho-D-ribosylamino)uracil + NADPH + H(+)</text>
        <dbReference type="Rhea" id="RHEA:17845"/>
        <dbReference type="ChEBI" id="CHEBI:15378"/>
        <dbReference type="ChEBI" id="CHEBI:57783"/>
        <dbReference type="ChEBI" id="CHEBI:58349"/>
        <dbReference type="ChEBI" id="CHEBI:58421"/>
        <dbReference type="ChEBI" id="CHEBI:58453"/>
        <dbReference type="EC" id="1.1.1.193"/>
    </reaction>
</comment>
<dbReference type="InterPro" id="IPR050765">
    <property type="entry name" value="Riboflavin_Biosynth_HTPR"/>
</dbReference>
<dbReference type="PIRSF" id="PIRSF006769">
    <property type="entry name" value="RibD"/>
    <property type="match status" value="1"/>
</dbReference>
<dbReference type="PANTHER" id="PTHR38011:SF7">
    <property type="entry name" value="2,5-DIAMINO-6-RIBOSYLAMINO-4(3H)-PYRIMIDINONE 5'-PHOSPHATE REDUCTASE"/>
    <property type="match status" value="1"/>
</dbReference>
<dbReference type="GO" id="GO:0046872">
    <property type="term" value="F:metal ion binding"/>
    <property type="evidence" value="ECO:0007669"/>
    <property type="project" value="UniProtKB-KW"/>
</dbReference>
<comment type="catalytic activity">
    <reaction evidence="13">
        <text>2,5-diamino-6-hydroxy-4-(5-phosphoribosylamino)-pyrimidine + H2O + H(+) = 5-amino-6-(5-phospho-D-ribosylamino)uracil + NH4(+)</text>
        <dbReference type="Rhea" id="RHEA:21868"/>
        <dbReference type="ChEBI" id="CHEBI:15377"/>
        <dbReference type="ChEBI" id="CHEBI:15378"/>
        <dbReference type="ChEBI" id="CHEBI:28938"/>
        <dbReference type="ChEBI" id="CHEBI:58453"/>
        <dbReference type="ChEBI" id="CHEBI:58614"/>
        <dbReference type="EC" id="3.5.4.26"/>
    </reaction>
</comment>
<dbReference type="Gene3D" id="3.40.140.10">
    <property type="entry name" value="Cytidine Deaminase, domain 2"/>
    <property type="match status" value="1"/>
</dbReference>
<comment type="function">
    <text evidence="1 13">Converts 2,5-diamino-6-(ribosylamino)-4(3h)-pyrimidinone 5'-phosphate into 5-amino-6-(ribosylamino)-2,4(1h,3h)-pyrimidinedione 5'-phosphate.</text>
</comment>
<comment type="pathway">
    <text evidence="3 13">Cofactor biosynthesis; riboflavin biosynthesis; 5-amino-6-(D-ribitylamino)uracil from GTP: step 3/4.</text>
</comment>
<dbReference type="InterPro" id="IPR016193">
    <property type="entry name" value="Cytidine_deaminase-like"/>
</dbReference>
<feature type="binding site" evidence="16">
    <location>
        <position position="83"/>
    </location>
    <ligand>
        <name>Zn(2+)</name>
        <dbReference type="ChEBI" id="CHEBI:29105"/>
        <note>catalytic</note>
    </ligand>
</feature>
<keyword evidence="7 13" id="KW-0479">Metal-binding</keyword>
<dbReference type="PANTHER" id="PTHR38011">
    <property type="entry name" value="DIHYDROFOLATE REDUCTASE FAMILY PROTEIN (AFU_ORTHOLOGUE AFUA_8G06820)"/>
    <property type="match status" value="1"/>
</dbReference>
<feature type="binding site" evidence="15">
    <location>
        <position position="203"/>
    </location>
    <ligand>
        <name>substrate</name>
    </ligand>
</feature>
<feature type="binding site" evidence="15">
    <location>
        <position position="199"/>
    </location>
    <ligand>
        <name>NADP(+)</name>
        <dbReference type="ChEBI" id="CHEBI:58349"/>
    </ligand>
</feature>
<dbReference type="Pfam" id="PF00383">
    <property type="entry name" value="dCMP_cyt_deam_1"/>
    <property type="match status" value="1"/>
</dbReference>
<evidence type="ECO:0000256" key="12">
    <source>
        <dbReference type="ARBA" id="ARBA00023268"/>
    </source>
</evidence>
<evidence type="ECO:0000256" key="14">
    <source>
        <dbReference type="PIRSR" id="PIRSR006769-1"/>
    </source>
</evidence>
<evidence type="ECO:0000313" key="18">
    <source>
        <dbReference type="EMBL" id="EAW32080.1"/>
    </source>
</evidence>
<dbReference type="InterPro" id="IPR004794">
    <property type="entry name" value="Eubact_RibD"/>
</dbReference>
<comment type="pathway">
    <text evidence="2 13">Cofactor biosynthesis; riboflavin biosynthesis; 5-amino-6-(D-ribitylamino)uracil from GTP: step 2/4.</text>
</comment>
<dbReference type="eggNOG" id="COG0117">
    <property type="taxonomic scope" value="Bacteria"/>
</dbReference>
<feature type="binding site" evidence="15">
    <location>
        <position position="232"/>
    </location>
    <ligand>
        <name>NADP(+)</name>
        <dbReference type="ChEBI" id="CHEBI:58349"/>
    </ligand>
</feature>
<reference evidence="18 19" key="1">
    <citation type="journal article" date="2010" name="J. Bacteriol.">
        <title>Genome sequence of the oligotrophic marine Gammaproteobacterium HTCC2143, isolated from the Oregon Coast.</title>
        <authorList>
            <person name="Oh H.M."/>
            <person name="Kang I."/>
            <person name="Ferriera S."/>
            <person name="Giovannoni S.J."/>
            <person name="Cho J.C."/>
        </authorList>
    </citation>
    <scope>NUCLEOTIDE SEQUENCE [LARGE SCALE GENOMIC DNA]</scope>
    <source>
        <strain evidence="18 19">HTCC2143</strain>
    </source>
</reference>
<keyword evidence="11 13" id="KW-0560">Oxidoreductase</keyword>
<dbReference type="Proteomes" id="UP000004931">
    <property type="component" value="Unassembled WGS sequence"/>
</dbReference>
<dbReference type="EMBL" id="AAVT01000001">
    <property type="protein sequence ID" value="EAW32080.1"/>
    <property type="molecule type" value="Genomic_DNA"/>
</dbReference>
<keyword evidence="8 13" id="KW-0378">Hydrolase</keyword>
<evidence type="ECO:0000256" key="6">
    <source>
        <dbReference type="ARBA" id="ARBA00022619"/>
    </source>
</evidence>
<keyword evidence="6 13" id="KW-0686">Riboflavin biosynthesis</keyword>
<comment type="similarity">
    <text evidence="4 13">In the N-terminal section; belongs to the cytidine and deoxycytidylate deaminase family.</text>
</comment>
<dbReference type="CDD" id="cd01284">
    <property type="entry name" value="Riboflavin_deaminase-reductase"/>
    <property type="match status" value="1"/>
</dbReference>
<comment type="similarity">
    <text evidence="5 13">In the C-terminal section; belongs to the HTP reductase family.</text>
</comment>
<feature type="binding site" evidence="15">
    <location>
        <position position="301"/>
    </location>
    <ligand>
        <name>substrate</name>
    </ligand>
</feature>
<dbReference type="eggNOG" id="COG1985">
    <property type="taxonomic scope" value="Bacteria"/>
</dbReference>
<feature type="active site" description="Proton donor" evidence="14">
    <location>
        <position position="52"/>
    </location>
</feature>
<feature type="binding site" evidence="15">
    <location>
        <position position="153"/>
    </location>
    <ligand>
        <name>NADP(+)</name>
        <dbReference type="ChEBI" id="CHEBI:58349"/>
    </ligand>
</feature>
<dbReference type="FunFam" id="3.40.140.10:FF:000025">
    <property type="entry name" value="Riboflavin biosynthesis protein RibD"/>
    <property type="match status" value="1"/>
</dbReference>